<name>A0A410RUI1_CORCK</name>
<gene>
    <name evidence="1" type="ORF">EJ065_4000</name>
</gene>
<dbReference type="Proteomes" id="UP000288758">
    <property type="component" value="Chromosome"/>
</dbReference>
<proteinExistence type="predicted"/>
<organism evidence="1 2">
    <name type="scientific">Corallococcus coralloides</name>
    <name type="common">Myxococcus coralloides</name>
    <dbReference type="NCBI Taxonomy" id="184914"/>
    <lineage>
        <taxon>Bacteria</taxon>
        <taxon>Pseudomonadati</taxon>
        <taxon>Myxococcota</taxon>
        <taxon>Myxococcia</taxon>
        <taxon>Myxococcales</taxon>
        <taxon>Cystobacterineae</taxon>
        <taxon>Myxococcaceae</taxon>
        <taxon>Corallococcus</taxon>
    </lineage>
</organism>
<protein>
    <submittedName>
        <fullName evidence="1">Uncharacterized protein</fullName>
    </submittedName>
</protein>
<evidence type="ECO:0000313" key="1">
    <source>
        <dbReference type="EMBL" id="QAT85560.1"/>
    </source>
</evidence>
<dbReference type="EMBL" id="CP034669">
    <property type="protein sequence ID" value="QAT85560.1"/>
    <property type="molecule type" value="Genomic_DNA"/>
</dbReference>
<reference evidence="1 2" key="1">
    <citation type="submission" date="2018-12" db="EMBL/GenBank/DDBJ databases">
        <title>Complete Genome Sequence of the Corallopyronin A producing Myxobacterium Corallococcus coralloides B035.</title>
        <authorList>
            <person name="Bouhired S.M."/>
            <person name="Rupp O."/>
            <person name="Blom J."/>
            <person name="Schaeberle T.F."/>
            <person name="Kehraus S."/>
            <person name="Schiefer A."/>
            <person name="Pfarr K."/>
            <person name="Goesmann A."/>
            <person name="Hoerauf A."/>
            <person name="Koenig G.M."/>
        </authorList>
    </citation>
    <scope>NUCLEOTIDE SEQUENCE [LARGE SCALE GENOMIC DNA]</scope>
    <source>
        <strain evidence="1 2">B035</strain>
    </source>
</reference>
<sequence length="137" mass="14772">MLFSTLVWGPSVAEDSWDQEATQVVEALNLLTVLAAPRLYARWCTQAPAEELRTVLQSRMAALSTFCEKAWGSADAERFRSAAPKVRALAESIASAPTGHLMEPGWNAQARECLEALGVQAPPGGWETFEGLPPSGD</sequence>
<dbReference type="AlphaFoldDB" id="A0A410RUI1"/>
<accession>A0A410RUI1</accession>
<evidence type="ECO:0000313" key="2">
    <source>
        <dbReference type="Proteomes" id="UP000288758"/>
    </source>
</evidence>